<dbReference type="STRING" id="1280952.HJA_05887"/>
<proteinExistence type="predicted"/>
<accession>A0A059FGX9</accession>
<dbReference type="Proteomes" id="UP000024816">
    <property type="component" value="Unassembled WGS sequence"/>
</dbReference>
<protein>
    <recommendedName>
        <fullName evidence="3">DUF2817 domain-containing protein</fullName>
    </recommendedName>
</protein>
<keyword evidence="2" id="KW-1185">Reference proteome</keyword>
<dbReference type="AlphaFoldDB" id="A0A059FGX9"/>
<reference evidence="1 2" key="1">
    <citation type="journal article" date="2014" name="Antonie Van Leeuwenhoek">
        <title>Hyphomonas beringensis sp. nov. and Hyphomonas chukchiensis sp. nov., isolated from surface seawater of the Bering Sea and Chukchi Sea.</title>
        <authorList>
            <person name="Li C."/>
            <person name="Lai Q."/>
            <person name="Li G."/>
            <person name="Dong C."/>
            <person name="Wang J."/>
            <person name="Liao Y."/>
            <person name="Shao Z."/>
        </authorList>
    </citation>
    <scope>NUCLEOTIDE SEQUENCE [LARGE SCALE GENOMIC DNA]</scope>
    <source>
        <strain evidence="1 2">VP2</strain>
    </source>
</reference>
<dbReference type="PATRIC" id="fig|1280952.3.peg.1168"/>
<name>A0A059FGX9_9PROT</name>
<dbReference type="Gene3D" id="3.40.630.10">
    <property type="entry name" value="Zn peptidases"/>
    <property type="match status" value="1"/>
</dbReference>
<dbReference type="CDD" id="cd06233">
    <property type="entry name" value="M14-like"/>
    <property type="match status" value="1"/>
</dbReference>
<organism evidence="1 2">
    <name type="scientific">Hyphomonas jannaschiana VP2</name>
    <dbReference type="NCBI Taxonomy" id="1280952"/>
    <lineage>
        <taxon>Bacteria</taxon>
        <taxon>Pseudomonadati</taxon>
        <taxon>Pseudomonadota</taxon>
        <taxon>Alphaproteobacteria</taxon>
        <taxon>Hyphomonadales</taxon>
        <taxon>Hyphomonadaceae</taxon>
        <taxon>Hyphomonas</taxon>
    </lineage>
</organism>
<evidence type="ECO:0000313" key="1">
    <source>
        <dbReference type="EMBL" id="KCZ89758.1"/>
    </source>
</evidence>
<gene>
    <name evidence="1" type="ORF">HJA_05887</name>
</gene>
<dbReference type="EMBL" id="ARYJ01000003">
    <property type="protein sequence ID" value="KCZ89758.1"/>
    <property type="molecule type" value="Genomic_DNA"/>
</dbReference>
<comment type="caution">
    <text evidence="1">The sequence shown here is derived from an EMBL/GenBank/DDBJ whole genome shotgun (WGS) entry which is preliminary data.</text>
</comment>
<evidence type="ECO:0000313" key="2">
    <source>
        <dbReference type="Proteomes" id="UP000024816"/>
    </source>
</evidence>
<dbReference type="eggNOG" id="COG1735">
    <property type="taxonomic scope" value="Bacteria"/>
</dbReference>
<sequence>MAHTEKAGGWQHASHEHPLKGLDGLPIYIDTFWKGPETASRVLVICSGTHGAEGLCGSALQSQFVEQVPTLPDDVAVLLIHGINPHGFSHVRRVTEDNVDLNRNFIDFSNDLPANEAYRDLDALLNPVDMPPGAIEAIMEKVQALQRSMDFLSFMKAISGGQYEFPQGVQYGGAAPVWSRRTIEAIWQDLLGQANIVVQIDVHTGLGPSGYGALMMAANPDEPHKKVTTEWFGDMLVTPRPVSQADTILGGYLNGGLEQQLDKAWVIPMTLEYGTEPPEIVLRAMIEDNWLVHHGDVNSALGAEIKGRVMSAFYPDSDTWRDAVLTRGEQVFSQALGGLAELQREEA</sequence>
<dbReference type="Pfam" id="PF10994">
    <property type="entry name" value="DUF2817"/>
    <property type="match status" value="1"/>
</dbReference>
<dbReference type="InterPro" id="IPR021259">
    <property type="entry name" value="DUF2817"/>
</dbReference>
<dbReference type="SUPFAM" id="SSF53187">
    <property type="entry name" value="Zn-dependent exopeptidases"/>
    <property type="match status" value="1"/>
</dbReference>
<evidence type="ECO:0008006" key="3">
    <source>
        <dbReference type="Google" id="ProtNLM"/>
    </source>
</evidence>